<accession>A0A6J4N122</accession>
<organism evidence="2">
    <name type="scientific">uncultured Phycisphaerae bacterium</name>
    <dbReference type="NCBI Taxonomy" id="904963"/>
    <lineage>
        <taxon>Bacteria</taxon>
        <taxon>Pseudomonadati</taxon>
        <taxon>Planctomycetota</taxon>
        <taxon>Phycisphaerae</taxon>
        <taxon>environmental samples</taxon>
    </lineage>
</organism>
<reference evidence="2" key="1">
    <citation type="submission" date="2020-02" db="EMBL/GenBank/DDBJ databases">
        <authorList>
            <person name="Meier V. D."/>
        </authorList>
    </citation>
    <scope>NUCLEOTIDE SEQUENCE</scope>
    <source>
        <strain evidence="2">AVDCRST_MAG64</strain>
    </source>
</reference>
<feature type="region of interest" description="Disordered" evidence="1">
    <location>
        <begin position="61"/>
        <end position="93"/>
    </location>
</feature>
<feature type="non-terminal residue" evidence="2">
    <location>
        <position position="1"/>
    </location>
</feature>
<gene>
    <name evidence="2" type="ORF">AVDCRST_MAG64-242</name>
</gene>
<feature type="compositionally biased region" description="Basic residues" evidence="1">
    <location>
        <begin position="61"/>
        <end position="75"/>
    </location>
</feature>
<dbReference type="EMBL" id="CADCUQ010000058">
    <property type="protein sequence ID" value="CAA9374845.1"/>
    <property type="molecule type" value="Genomic_DNA"/>
</dbReference>
<dbReference type="AlphaFoldDB" id="A0A6J4N122"/>
<feature type="non-terminal residue" evidence="2">
    <location>
        <position position="93"/>
    </location>
</feature>
<protein>
    <submittedName>
        <fullName evidence="2">Uncharacterized protein</fullName>
    </submittedName>
</protein>
<evidence type="ECO:0000313" key="2">
    <source>
        <dbReference type="EMBL" id="CAA9374845.1"/>
    </source>
</evidence>
<proteinExistence type="predicted"/>
<sequence>GGGHRLVQLARAAVDDRQADSQAVARRGEPRRLEVAVPRTGDRVGRLPLLQLARAQLGLRRHERAHAAQRLRRARDRLAPPPARPRGDGHDGM</sequence>
<name>A0A6J4N122_9BACT</name>
<evidence type="ECO:0000256" key="1">
    <source>
        <dbReference type="SAM" id="MobiDB-lite"/>
    </source>
</evidence>